<dbReference type="InterPro" id="IPR037488">
    <property type="entry name" value="At2g33490-like"/>
</dbReference>
<evidence type="ECO:0000256" key="1">
    <source>
        <dbReference type="SAM" id="MobiDB-lite"/>
    </source>
</evidence>
<feature type="region of interest" description="Disordered" evidence="1">
    <location>
        <begin position="105"/>
        <end position="177"/>
    </location>
</feature>
<feature type="compositionally biased region" description="Polar residues" evidence="1">
    <location>
        <begin position="158"/>
        <end position="168"/>
    </location>
</feature>
<comment type="caution">
    <text evidence="2">The sequence shown here is derived from an EMBL/GenBank/DDBJ whole genome shotgun (WGS) entry which is preliminary data.</text>
</comment>
<feature type="compositionally biased region" description="Polar residues" evidence="1">
    <location>
        <begin position="137"/>
        <end position="150"/>
    </location>
</feature>
<proteinExistence type="predicted"/>
<protein>
    <submittedName>
        <fullName evidence="2">Uncharacterized protein</fullName>
    </submittedName>
</protein>
<accession>A0A426ZK33</accession>
<gene>
    <name evidence="2" type="ORF">B296_00041910</name>
</gene>
<sequence length="177" mass="18691">MLPHLIPSNASDPKKIERQAFSGPLTSKPPTSKPASSTTNSMSSVEHMPGVPAKPTNIPIPKLPLPPTSPRINELHELPRPPIIFSKHTGPSNLIGHSAPLVSRGQDLNATCKPPSVSSHTATPLPKPPGVMARSFSIPSSGQRSNSTVPKSLDLPRNQRTTADTSPPHTLMNIGVA</sequence>
<evidence type="ECO:0000313" key="3">
    <source>
        <dbReference type="Proteomes" id="UP000287651"/>
    </source>
</evidence>
<dbReference type="PANTHER" id="PTHR34119:SF1">
    <property type="entry name" value="OS04G0394700 PROTEIN"/>
    <property type="match status" value="1"/>
</dbReference>
<dbReference type="AlphaFoldDB" id="A0A426ZK33"/>
<feature type="compositionally biased region" description="Low complexity" evidence="1">
    <location>
        <begin position="24"/>
        <end position="39"/>
    </location>
</feature>
<dbReference type="EMBL" id="AMZH03006232">
    <property type="protein sequence ID" value="RRT64352.1"/>
    <property type="molecule type" value="Genomic_DNA"/>
</dbReference>
<organism evidence="2 3">
    <name type="scientific">Ensete ventricosum</name>
    <name type="common">Abyssinian banana</name>
    <name type="synonym">Musa ensete</name>
    <dbReference type="NCBI Taxonomy" id="4639"/>
    <lineage>
        <taxon>Eukaryota</taxon>
        <taxon>Viridiplantae</taxon>
        <taxon>Streptophyta</taxon>
        <taxon>Embryophyta</taxon>
        <taxon>Tracheophyta</taxon>
        <taxon>Spermatophyta</taxon>
        <taxon>Magnoliopsida</taxon>
        <taxon>Liliopsida</taxon>
        <taxon>Zingiberales</taxon>
        <taxon>Musaceae</taxon>
        <taxon>Ensete</taxon>
    </lineage>
</organism>
<dbReference type="Proteomes" id="UP000287651">
    <property type="component" value="Unassembled WGS sequence"/>
</dbReference>
<reference evidence="2 3" key="1">
    <citation type="journal article" date="2014" name="Agronomy (Basel)">
        <title>A Draft Genome Sequence for Ensete ventricosum, the Drought-Tolerant Tree Against Hunger.</title>
        <authorList>
            <person name="Harrison J."/>
            <person name="Moore K.A."/>
            <person name="Paszkiewicz K."/>
            <person name="Jones T."/>
            <person name="Grant M."/>
            <person name="Ambacheew D."/>
            <person name="Muzemil S."/>
            <person name="Studholme D.J."/>
        </authorList>
    </citation>
    <scope>NUCLEOTIDE SEQUENCE [LARGE SCALE GENOMIC DNA]</scope>
</reference>
<feature type="region of interest" description="Disordered" evidence="1">
    <location>
        <begin position="1"/>
        <end position="75"/>
    </location>
</feature>
<evidence type="ECO:0000313" key="2">
    <source>
        <dbReference type="EMBL" id="RRT64352.1"/>
    </source>
</evidence>
<name>A0A426ZK33_ENSVE</name>
<dbReference type="PANTHER" id="PTHR34119">
    <property type="entry name" value="HYDROXYPROLINE-RICH GLYCOPROTEIN-LIKE"/>
    <property type="match status" value="1"/>
</dbReference>